<protein>
    <submittedName>
        <fullName evidence="1">Uncharacterized protein</fullName>
    </submittedName>
</protein>
<dbReference type="Proteomes" id="UP000321424">
    <property type="component" value="Unassembled WGS sequence"/>
</dbReference>
<organism evidence="1 2">
    <name type="scientific">Nocardia ninae NBRC 108245</name>
    <dbReference type="NCBI Taxonomy" id="1210091"/>
    <lineage>
        <taxon>Bacteria</taxon>
        <taxon>Bacillati</taxon>
        <taxon>Actinomycetota</taxon>
        <taxon>Actinomycetes</taxon>
        <taxon>Mycobacteriales</taxon>
        <taxon>Nocardiaceae</taxon>
        <taxon>Nocardia</taxon>
    </lineage>
</organism>
<reference evidence="1 2" key="1">
    <citation type="submission" date="2019-07" db="EMBL/GenBank/DDBJ databases">
        <title>Whole genome shotgun sequence of Nocardia ninae NBRC 108245.</title>
        <authorList>
            <person name="Hosoyama A."/>
            <person name="Uohara A."/>
            <person name="Ohji S."/>
            <person name="Ichikawa N."/>
        </authorList>
    </citation>
    <scope>NUCLEOTIDE SEQUENCE [LARGE SCALE GENOMIC DNA]</scope>
    <source>
        <strain evidence="1 2">NBRC 108245</strain>
    </source>
</reference>
<sequence>MRTTAGGRGRAAHLGARLELGHPRGHAHLDSHARFADPDIQVEFIYRSGHLVAYTVQYLVHRGGCSVLHADPQVAQCESLHVSKSEVLAAIAGSSSLLAAPIRMSRSKSSTGADISSFFQQVRSVVLHIG</sequence>
<evidence type="ECO:0000313" key="1">
    <source>
        <dbReference type="EMBL" id="GEM35802.1"/>
    </source>
</evidence>
<dbReference type="EMBL" id="BJXA01000001">
    <property type="protein sequence ID" value="GEM35802.1"/>
    <property type="molecule type" value="Genomic_DNA"/>
</dbReference>
<dbReference type="AlphaFoldDB" id="A0A511M5A1"/>
<keyword evidence="2" id="KW-1185">Reference proteome</keyword>
<evidence type="ECO:0000313" key="2">
    <source>
        <dbReference type="Proteomes" id="UP000321424"/>
    </source>
</evidence>
<proteinExistence type="predicted"/>
<accession>A0A511M5A1</accession>
<name>A0A511M5A1_9NOCA</name>
<gene>
    <name evidence="1" type="ORF">NN4_03210</name>
</gene>
<comment type="caution">
    <text evidence="1">The sequence shown here is derived from an EMBL/GenBank/DDBJ whole genome shotgun (WGS) entry which is preliminary data.</text>
</comment>